<dbReference type="Proteomes" id="UP000249590">
    <property type="component" value="Unassembled WGS sequence"/>
</dbReference>
<dbReference type="GO" id="GO:0006508">
    <property type="term" value="P:proteolysis"/>
    <property type="evidence" value="ECO:0007669"/>
    <property type="project" value="UniProtKB-KW"/>
</dbReference>
<dbReference type="InterPro" id="IPR011055">
    <property type="entry name" value="Dup_hybrid_motif"/>
</dbReference>
<evidence type="ECO:0000256" key="7">
    <source>
        <dbReference type="SAM" id="Coils"/>
    </source>
</evidence>
<evidence type="ECO:0000256" key="8">
    <source>
        <dbReference type="SAM" id="SignalP"/>
    </source>
</evidence>
<dbReference type="EMBL" id="QHHQ01000005">
    <property type="protein sequence ID" value="RAH99532.1"/>
    <property type="molecule type" value="Genomic_DNA"/>
</dbReference>
<evidence type="ECO:0000256" key="3">
    <source>
        <dbReference type="ARBA" id="ARBA00022723"/>
    </source>
</evidence>
<comment type="cofactor">
    <cofactor evidence="1">
        <name>Zn(2+)</name>
        <dbReference type="ChEBI" id="CHEBI:29105"/>
    </cofactor>
</comment>
<evidence type="ECO:0000256" key="2">
    <source>
        <dbReference type="ARBA" id="ARBA00022670"/>
    </source>
</evidence>
<accession>A0A8B2NQP9</accession>
<keyword evidence="11" id="KW-1185">Reference proteome</keyword>
<dbReference type="InterPro" id="IPR016047">
    <property type="entry name" value="M23ase_b-sheet_dom"/>
</dbReference>
<evidence type="ECO:0000256" key="5">
    <source>
        <dbReference type="ARBA" id="ARBA00022833"/>
    </source>
</evidence>
<feature type="signal peptide" evidence="8">
    <location>
        <begin position="1"/>
        <end position="20"/>
    </location>
</feature>
<feature type="domain" description="M23ase beta-sheet core" evidence="9">
    <location>
        <begin position="285"/>
        <end position="392"/>
    </location>
</feature>
<dbReference type="GO" id="GO:0004222">
    <property type="term" value="F:metalloendopeptidase activity"/>
    <property type="evidence" value="ECO:0007669"/>
    <property type="project" value="TreeGrafter"/>
</dbReference>
<dbReference type="Pfam" id="PF01551">
    <property type="entry name" value="Peptidase_M23"/>
    <property type="match status" value="1"/>
</dbReference>
<evidence type="ECO:0000256" key="4">
    <source>
        <dbReference type="ARBA" id="ARBA00022801"/>
    </source>
</evidence>
<evidence type="ECO:0000313" key="10">
    <source>
        <dbReference type="EMBL" id="RAH99532.1"/>
    </source>
</evidence>
<organism evidence="10 11">
    <name type="scientific">Acuticoccus sediminis</name>
    <dbReference type="NCBI Taxonomy" id="2184697"/>
    <lineage>
        <taxon>Bacteria</taxon>
        <taxon>Pseudomonadati</taxon>
        <taxon>Pseudomonadota</taxon>
        <taxon>Alphaproteobacteria</taxon>
        <taxon>Hyphomicrobiales</taxon>
        <taxon>Amorphaceae</taxon>
        <taxon>Acuticoccus</taxon>
    </lineage>
</organism>
<keyword evidence="7" id="KW-0175">Coiled coil</keyword>
<evidence type="ECO:0000256" key="1">
    <source>
        <dbReference type="ARBA" id="ARBA00001947"/>
    </source>
</evidence>
<dbReference type="PANTHER" id="PTHR21666:SF288">
    <property type="entry name" value="CELL DIVISION PROTEIN YTFB"/>
    <property type="match status" value="1"/>
</dbReference>
<dbReference type="AlphaFoldDB" id="A0A8B2NQP9"/>
<name>A0A8B2NQP9_9HYPH</name>
<evidence type="ECO:0000259" key="9">
    <source>
        <dbReference type="Pfam" id="PF01551"/>
    </source>
</evidence>
<evidence type="ECO:0000313" key="11">
    <source>
        <dbReference type="Proteomes" id="UP000249590"/>
    </source>
</evidence>
<feature type="coiled-coil region" evidence="7">
    <location>
        <begin position="182"/>
        <end position="212"/>
    </location>
</feature>
<dbReference type="PANTHER" id="PTHR21666">
    <property type="entry name" value="PEPTIDASE-RELATED"/>
    <property type="match status" value="1"/>
</dbReference>
<protein>
    <recommendedName>
        <fullName evidence="9">M23ase beta-sheet core domain-containing protein</fullName>
    </recommendedName>
</protein>
<dbReference type="Gene3D" id="2.70.70.10">
    <property type="entry name" value="Glucose Permease (Domain IIA)"/>
    <property type="match status" value="1"/>
</dbReference>
<keyword evidence="3" id="KW-0479">Metal-binding</keyword>
<dbReference type="InterPro" id="IPR050570">
    <property type="entry name" value="Cell_wall_metabolism_enzyme"/>
</dbReference>
<dbReference type="RefSeq" id="WP_111349826.1">
    <property type="nucleotide sequence ID" value="NZ_JAIWKD010000006.1"/>
</dbReference>
<evidence type="ECO:0000256" key="6">
    <source>
        <dbReference type="ARBA" id="ARBA00023049"/>
    </source>
</evidence>
<reference evidence="10 11" key="1">
    <citation type="submission" date="2018-05" db="EMBL/GenBank/DDBJ databases">
        <title>Acuticoccus sediminis sp. nov., isolated from deep-sea sediment of Indian Ocean.</title>
        <authorList>
            <person name="Liu X."/>
            <person name="Lai Q."/>
            <person name="Du Y."/>
            <person name="Sun F."/>
            <person name="Zhang X."/>
            <person name="Wang S."/>
            <person name="Shao Z."/>
        </authorList>
    </citation>
    <scope>NUCLEOTIDE SEQUENCE [LARGE SCALE GENOMIC DNA]</scope>
    <source>
        <strain evidence="10 11">PTG4-2</strain>
    </source>
</reference>
<keyword evidence="4" id="KW-0378">Hydrolase</keyword>
<dbReference type="SUPFAM" id="SSF51261">
    <property type="entry name" value="Duplicated hybrid motif"/>
    <property type="match status" value="1"/>
</dbReference>
<keyword evidence="6" id="KW-0482">Metalloprotease</keyword>
<sequence length="409" mass="43722">MIRSLVFAALLIAGLGPAVAQDGEGGVSRERQQLMQRLERLRESTAAAEARASELGDELIDLASDEARLREQAEDAADKVAALESRIAEREEALERLTDDQAGIRKDLADKRGELAAVLMALQRIGRRPPPALFGDTGDPTRTVRGAILLNAVLPELDSNARTLTDTLARAARLEADERASWAALREDLSQLNAERRQMDEASAELQRRRALSLYEKERASADLARLAEEERTVSGLIDRLTRSGVVDAAPASLNFETRKGSLAEPVAGRVVSTFGEATGSGDVSSGRTIAALPEATVFAPMAATVLFSAPFSDYGQVLILDAGDGYHMVLAGLESTSVVIGDRVEPGAPLGRMGQSARRSAAVSTSVKGSDLLGSRPALYIELRKDRVAIDSHGWWREATADAGRTSG</sequence>
<comment type="caution">
    <text evidence="10">The sequence shown here is derived from an EMBL/GenBank/DDBJ whole genome shotgun (WGS) entry which is preliminary data.</text>
</comment>
<feature type="coiled-coil region" evidence="7">
    <location>
        <begin position="31"/>
        <end position="100"/>
    </location>
</feature>
<dbReference type="GO" id="GO:0046872">
    <property type="term" value="F:metal ion binding"/>
    <property type="evidence" value="ECO:0007669"/>
    <property type="project" value="UniProtKB-KW"/>
</dbReference>
<keyword evidence="5" id="KW-0862">Zinc</keyword>
<gene>
    <name evidence="10" type="ORF">DLJ53_23780</name>
</gene>
<feature type="chain" id="PRO_5032893441" description="M23ase beta-sheet core domain-containing protein" evidence="8">
    <location>
        <begin position="21"/>
        <end position="409"/>
    </location>
</feature>
<dbReference type="CDD" id="cd12797">
    <property type="entry name" value="M23_peptidase"/>
    <property type="match status" value="1"/>
</dbReference>
<keyword evidence="2" id="KW-0645">Protease</keyword>
<keyword evidence="8" id="KW-0732">Signal</keyword>
<proteinExistence type="predicted"/>
<dbReference type="OrthoDB" id="9809144at2"/>